<proteinExistence type="predicted"/>
<dbReference type="SUPFAM" id="SSF52172">
    <property type="entry name" value="CheY-like"/>
    <property type="match status" value="1"/>
</dbReference>
<dbReference type="SMART" id="SM00387">
    <property type="entry name" value="HATPase_c"/>
    <property type="match status" value="1"/>
</dbReference>
<keyword evidence="7" id="KW-0238">DNA-binding</keyword>
<organism evidence="13 14">
    <name type="scientific">Bacteroides stercorirosoris</name>
    <dbReference type="NCBI Taxonomy" id="871324"/>
    <lineage>
        <taxon>Bacteria</taxon>
        <taxon>Pseudomonadati</taxon>
        <taxon>Bacteroidota</taxon>
        <taxon>Bacteroidia</taxon>
        <taxon>Bacteroidales</taxon>
        <taxon>Bacteroidaceae</taxon>
        <taxon>Bacteroides</taxon>
    </lineage>
</organism>
<dbReference type="EC" id="2.7.13.3" evidence="2"/>
<evidence type="ECO:0000256" key="3">
    <source>
        <dbReference type="ARBA" id="ARBA00022553"/>
    </source>
</evidence>
<protein>
    <recommendedName>
        <fullName evidence="2">histidine kinase</fullName>
        <ecNumber evidence="2">2.7.13.3</ecNumber>
    </recommendedName>
</protein>
<evidence type="ECO:0000313" key="13">
    <source>
        <dbReference type="EMBL" id="RGX77868.1"/>
    </source>
</evidence>
<dbReference type="Pfam" id="PF00072">
    <property type="entry name" value="Response_reg"/>
    <property type="match status" value="1"/>
</dbReference>
<dbReference type="SMART" id="SM00342">
    <property type="entry name" value="HTH_ARAC"/>
    <property type="match status" value="1"/>
</dbReference>
<dbReference type="SUPFAM" id="SSF55874">
    <property type="entry name" value="ATPase domain of HSP90 chaperone/DNA topoisomerase II/histidine kinase"/>
    <property type="match status" value="1"/>
</dbReference>
<feature type="domain" description="HTH araC/xylS-type" evidence="10">
    <location>
        <begin position="378"/>
        <end position="477"/>
    </location>
</feature>
<evidence type="ECO:0000256" key="9">
    <source>
        <dbReference type="PROSITE-ProRule" id="PRU00169"/>
    </source>
</evidence>
<sequence length="480" mass="54539">MKQIQKNANRLLLLVNQLMDFRKLEHGAMQLKLSNLNVAIFISEQIDSFSELLNKHELTISYSNNYYGNDLWVDVDLMSKVMFNLLSNAIKHSPKGGKIQLTSNVEEYCVIFSLKDCGEGISPENQSKVFDPFFQIGNGNKNEMFGSGIGLNLVRYVVNLHSGKIWLESTPGQGTTFFIRLPLGKDHYNSSNVIYTDQAITHTLKVEKNSVLSVDPEYHQEMPEESDNRLRILVVEDDEDMRQYIVSKLSKLYSVQEAPNGKKAIEIAKEQMPDLIVSDIMMPVMDGLELCRTVKNDMTLAHIPVVLLTAKSLEEHIKDGYQALADDYILKPFNAQILLAKIESLIKNREKLRNIFCQKLGTTEVPVREITVEDPFMKKLVELITENAQNPDLSMEVLYNKLGMSRTQFFRKIKAISDLSPNKLILNIRMKMAVEKLQAGGMTIAEVAYEVGFSDPAYFSKVFKSVFNQTPTEYIKNIGK</sequence>
<dbReference type="GO" id="GO:0000155">
    <property type="term" value="F:phosphorelay sensor kinase activity"/>
    <property type="evidence" value="ECO:0007669"/>
    <property type="project" value="TreeGrafter"/>
</dbReference>
<comment type="catalytic activity">
    <reaction evidence="1">
        <text>ATP + protein L-histidine = ADP + protein N-phospho-L-histidine.</text>
        <dbReference type="EC" id="2.7.13.3"/>
    </reaction>
</comment>
<feature type="domain" description="Histidine kinase" evidence="11">
    <location>
        <begin position="1"/>
        <end position="185"/>
    </location>
</feature>
<dbReference type="PROSITE" id="PS50109">
    <property type="entry name" value="HIS_KIN"/>
    <property type="match status" value="1"/>
</dbReference>
<feature type="domain" description="Response regulatory" evidence="12">
    <location>
        <begin position="231"/>
        <end position="346"/>
    </location>
</feature>
<dbReference type="GO" id="GO:0003700">
    <property type="term" value="F:DNA-binding transcription factor activity"/>
    <property type="evidence" value="ECO:0007669"/>
    <property type="project" value="InterPro"/>
</dbReference>
<dbReference type="EMBL" id="QSCF01000022">
    <property type="protein sequence ID" value="RGX77868.1"/>
    <property type="molecule type" value="Genomic_DNA"/>
</dbReference>
<evidence type="ECO:0000256" key="1">
    <source>
        <dbReference type="ARBA" id="ARBA00000085"/>
    </source>
</evidence>
<evidence type="ECO:0000259" key="11">
    <source>
        <dbReference type="PROSITE" id="PS50109"/>
    </source>
</evidence>
<keyword evidence="4" id="KW-0808">Transferase</keyword>
<evidence type="ECO:0000256" key="4">
    <source>
        <dbReference type="ARBA" id="ARBA00022679"/>
    </source>
</evidence>
<accession>A0A413H315</accession>
<dbReference type="AlphaFoldDB" id="A0A413H315"/>
<dbReference type="GO" id="GO:0043565">
    <property type="term" value="F:sequence-specific DNA binding"/>
    <property type="evidence" value="ECO:0007669"/>
    <property type="project" value="InterPro"/>
</dbReference>
<keyword evidence="3 9" id="KW-0597">Phosphoprotein</keyword>
<dbReference type="InterPro" id="IPR004358">
    <property type="entry name" value="Sig_transdc_His_kin-like_C"/>
</dbReference>
<dbReference type="RefSeq" id="WP_117987823.1">
    <property type="nucleotide sequence ID" value="NZ_CABMFG010000022.1"/>
</dbReference>
<dbReference type="CDD" id="cd17574">
    <property type="entry name" value="REC_OmpR"/>
    <property type="match status" value="1"/>
</dbReference>
<dbReference type="Proteomes" id="UP000286075">
    <property type="component" value="Unassembled WGS sequence"/>
</dbReference>
<evidence type="ECO:0000313" key="14">
    <source>
        <dbReference type="Proteomes" id="UP000286075"/>
    </source>
</evidence>
<evidence type="ECO:0000259" key="12">
    <source>
        <dbReference type="PROSITE" id="PS50110"/>
    </source>
</evidence>
<dbReference type="FunFam" id="3.40.50.2300:FF:000138">
    <property type="entry name" value="Two-component system sensor histidine kinase/response regulator"/>
    <property type="match status" value="1"/>
</dbReference>
<evidence type="ECO:0000256" key="7">
    <source>
        <dbReference type="ARBA" id="ARBA00023125"/>
    </source>
</evidence>
<dbReference type="PRINTS" id="PR00344">
    <property type="entry name" value="BCTRLSENSOR"/>
</dbReference>
<dbReference type="SMART" id="SM00448">
    <property type="entry name" value="REC"/>
    <property type="match status" value="1"/>
</dbReference>
<dbReference type="PROSITE" id="PS00041">
    <property type="entry name" value="HTH_ARAC_FAMILY_1"/>
    <property type="match status" value="1"/>
</dbReference>
<dbReference type="InterPro" id="IPR018062">
    <property type="entry name" value="HTH_AraC-typ_CS"/>
</dbReference>
<keyword evidence="8" id="KW-0804">Transcription</keyword>
<evidence type="ECO:0000256" key="6">
    <source>
        <dbReference type="ARBA" id="ARBA00023015"/>
    </source>
</evidence>
<dbReference type="InterPro" id="IPR005467">
    <property type="entry name" value="His_kinase_dom"/>
</dbReference>
<dbReference type="Gene3D" id="3.40.50.2300">
    <property type="match status" value="1"/>
</dbReference>
<dbReference type="InterPro" id="IPR003594">
    <property type="entry name" value="HATPase_dom"/>
</dbReference>
<dbReference type="PROSITE" id="PS50110">
    <property type="entry name" value="RESPONSE_REGULATORY"/>
    <property type="match status" value="1"/>
</dbReference>
<dbReference type="OrthoDB" id="1116352at2"/>
<evidence type="ECO:0000256" key="5">
    <source>
        <dbReference type="ARBA" id="ARBA00022777"/>
    </source>
</evidence>
<dbReference type="InterPro" id="IPR011006">
    <property type="entry name" value="CheY-like_superfamily"/>
</dbReference>
<keyword evidence="6" id="KW-0805">Transcription regulation</keyword>
<reference evidence="13 14" key="1">
    <citation type="submission" date="2018-08" db="EMBL/GenBank/DDBJ databases">
        <title>A genome reference for cultivated species of the human gut microbiota.</title>
        <authorList>
            <person name="Zou Y."/>
            <person name="Xue W."/>
            <person name="Luo G."/>
        </authorList>
    </citation>
    <scope>NUCLEOTIDE SEQUENCE [LARGE SCALE GENOMIC DNA]</scope>
    <source>
        <strain evidence="13 14">OF03-9BH</strain>
    </source>
</reference>
<dbReference type="InterPro" id="IPR036890">
    <property type="entry name" value="HATPase_C_sf"/>
</dbReference>
<evidence type="ECO:0000256" key="8">
    <source>
        <dbReference type="ARBA" id="ARBA00023163"/>
    </source>
</evidence>
<dbReference type="InterPro" id="IPR018060">
    <property type="entry name" value="HTH_AraC"/>
</dbReference>
<gene>
    <name evidence="13" type="ORF">DXA68_14095</name>
</gene>
<evidence type="ECO:0000259" key="10">
    <source>
        <dbReference type="PROSITE" id="PS01124"/>
    </source>
</evidence>
<dbReference type="Pfam" id="PF02518">
    <property type="entry name" value="HATPase_c"/>
    <property type="match status" value="1"/>
</dbReference>
<dbReference type="Gene3D" id="1.10.10.60">
    <property type="entry name" value="Homeodomain-like"/>
    <property type="match status" value="1"/>
</dbReference>
<dbReference type="Gene3D" id="3.30.565.10">
    <property type="entry name" value="Histidine kinase-like ATPase, C-terminal domain"/>
    <property type="match status" value="1"/>
</dbReference>
<name>A0A413H315_9BACE</name>
<dbReference type="InterPro" id="IPR001789">
    <property type="entry name" value="Sig_transdc_resp-reg_receiver"/>
</dbReference>
<evidence type="ECO:0000256" key="2">
    <source>
        <dbReference type="ARBA" id="ARBA00012438"/>
    </source>
</evidence>
<dbReference type="PANTHER" id="PTHR43547:SF2">
    <property type="entry name" value="HYBRID SIGNAL TRANSDUCTION HISTIDINE KINASE C"/>
    <property type="match status" value="1"/>
</dbReference>
<keyword evidence="5" id="KW-0418">Kinase</keyword>
<comment type="caution">
    <text evidence="13">The sequence shown here is derived from an EMBL/GenBank/DDBJ whole genome shotgun (WGS) entry which is preliminary data.</text>
</comment>
<dbReference type="Pfam" id="PF12833">
    <property type="entry name" value="HTH_18"/>
    <property type="match status" value="1"/>
</dbReference>
<dbReference type="InterPro" id="IPR009057">
    <property type="entry name" value="Homeodomain-like_sf"/>
</dbReference>
<dbReference type="PROSITE" id="PS01124">
    <property type="entry name" value="HTH_ARAC_FAMILY_2"/>
    <property type="match status" value="1"/>
</dbReference>
<dbReference type="SUPFAM" id="SSF46689">
    <property type="entry name" value="Homeodomain-like"/>
    <property type="match status" value="1"/>
</dbReference>
<feature type="modified residue" description="4-aspartylphosphate" evidence="9">
    <location>
        <position position="279"/>
    </location>
</feature>
<dbReference type="FunFam" id="3.30.565.10:FF:000006">
    <property type="entry name" value="Sensor histidine kinase WalK"/>
    <property type="match status" value="1"/>
</dbReference>
<dbReference type="PANTHER" id="PTHR43547">
    <property type="entry name" value="TWO-COMPONENT HISTIDINE KINASE"/>
    <property type="match status" value="1"/>
</dbReference>